<feature type="domain" description="RecX second three-helical" evidence="5">
    <location>
        <begin position="58"/>
        <end position="99"/>
    </location>
</feature>
<dbReference type="AlphaFoldDB" id="A0A9D9N9Y0"/>
<dbReference type="InterPro" id="IPR003783">
    <property type="entry name" value="Regulatory_RecX"/>
</dbReference>
<comment type="subcellular location">
    <subcellularLocation>
        <location evidence="1">Cytoplasm</location>
    </subcellularLocation>
</comment>
<dbReference type="Proteomes" id="UP000823597">
    <property type="component" value="Unassembled WGS sequence"/>
</dbReference>
<protein>
    <recommendedName>
        <fullName evidence="3">Regulatory protein RecX</fullName>
    </recommendedName>
</protein>
<sequence>MSVSDTSSDFERLLSRFMRSCSRREYCTSDIKRRLSAAGDSVHAERLISALKKDGFVDDARYARSYCRDKALLSGWGAAKIRYNLVSKGIAGDVIEEALSEVDARAVCGQLDAMVSRKWKEIRRRHPELPRSGCVARLLRFACGRGYSYGEVMESMERNGL</sequence>
<dbReference type="PANTHER" id="PTHR33602">
    <property type="entry name" value="REGULATORY PROTEIN RECX FAMILY PROTEIN"/>
    <property type="match status" value="1"/>
</dbReference>
<gene>
    <name evidence="6" type="ORF">IAB93_06460</name>
</gene>
<dbReference type="InterPro" id="IPR036388">
    <property type="entry name" value="WH-like_DNA-bd_sf"/>
</dbReference>
<evidence type="ECO:0000313" key="6">
    <source>
        <dbReference type="EMBL" id="MBO8465619.1"/>
    </source>
</evidence>
<organism evidence="6 7">
    <name type="scientific">Candidatus Merdivivens pullistercoris</name>
    <dbReference type="NCBI Taxonomy" id="2840873"/>
    <lineage>
        <taxon>Bacteria</taxon>
        <taxon>Pseudomonadati</taxon>
        <taxon>Bacteroidota</taxon>
        <taxon>Bacteroidia</taxon>
        <taxon>Bacteroidales</taxon>
        <taxon>Muribaculaceae</taxon>
        <taxon>Muribaculaceae incertae sedis</taxon>
        <taxon>Candidatus Merdivivens</taxon>
    </lineage>
</organism>
<dbReference type="InterPro" id="IPR053924">
    <property type="entry name" value="RecX_HTH_2nd"/>
</dbReference>
<dbReference type="GO" id="GO:0006282">
    <property type="term" value="P:regulation of DNA repair"/>
    <property type="evidence" value="ECO:0007669"/>
    <property type="project" value="InterPro"/>
</dbReference>
<accession>A0A9D9N9Y0</accession>
<dbReference type="Gene3D" id="1.10.10.10">
    <property type="entry name" value="Winged helix-like DNA-binding domain superfamily/Winged helix DNA-binding domain"/>
    <property type="match status" value="1"/>
</dbReference>
<keyword evidence="4" id="KW-0963">Cytoplasm</keyword>
<proteinExistence type="inferred from homology"/>
<dbReference type="EMBL" id="JADIME010000068">
    <property type="protein sequence ID" value="MBO8465619.1"/>
    <property type="molecule type" value="Genomic_DNA"/>
</dbReference>
<evidence type="ECO:0000313" key="7">
    <source>
        <dbReference type="Proteomes" id="UP000823597"/>
    </source>
</evidence>
<dbReference type="PANTHER" id="PTHR33602:SF1">
    <property type="entry name" value="REGULATORY PROTEIN RECX FAMILY PROTEIN"/>
    <property type="match status" value="1"/>
</dbReference>
<evidence type="ECO:0000259" key="5">
    <source>
        <dbReference type="Pfam" id="PF02631"/>
    </source>
</evidence>
<evidence type="ECO:0000256" key="2">
    <source>
        <dbReference type="ARBA" id="ARBA00009695"/>
    </source>
</evidence>
<dbReference type="Pfam" id="PF02631">
    <property type="entry name" value="RecX_HTH2"/>
    <property type="match status" value="1"/>
</dbReference>
<evidence type="ECO:0000256" key="1">
    <source>
        <dbReference type="ARBA" id="ARBA00004496"/>
    </source>
</evidence>
<name>A0A9D9N9Y0_9BACT</name>
<evidence type="ECO:0000256" key="4">
    <source>
        <dbReference type="ARBA" id="ARBA00022490"/>
    </source>
</evidence>
<comment type="caution">
    <text evidence="6">The sequence shown here is derived from an EMBL/GenBank/DDBJ whole genome shotgun (WGS) entry which is preliminary data.</text>
</comment>
<dbReference type="GO" id="GO:0005737">
    <property type="term" value="C:cytoplasm"/>
    <property type="evidence" value="ECO:0007669"/>
    <property type="project" value="UniProtKB-SubCell"/>
</dbReference>
<evidence type="ECO:0000256" key="3">
    <source>
        <dbReference type="ARBA" id="ARBA00018111"/>
    </source>
</evidence>
<comment type="similarity">
    <text evidence="2">Belongs to the RecX family.</text>
</comment>
<reference evidence="6" key="2">
    <citation type="journal article" date="2021" name="PeerJ">
        <title>Extensive microbial diversity within the chicken gut microbiome revealed by metagenomics and culture.</title>
        <authorList>
            <person name="Gilroy R."/>
            <person name="Ravi A."/>
            <person name="Getino M."/>
            <person name="Pursley I."/>
            <person name="Horton D.L."/>
            <person name="Alikhan N.F."/>
            <person name="Baker D."/>
            <person name="Gharbi K."/>
            <person name="Hall N."/>
            <person name="Watson M."/>
            <person name="Adriaenssens E.M."/>
            <person name="Foster-Nyarko E."/>
            <person name="Jarju S."/>
            <person name="Secka A."/>
            <person name="Antonio M."/>
            <person name="Oren A."/>
            <person name="Chaudhuri R.R."/>
            <person name="La Ragione R."/>
            <person name="Hildebrand F."/>
            <person name="Pallen M.J."/>
        </authorList>
    </citation>
    <scope>NUCLEOTIDE SEQUENCE</scope>
    <source>
        <strain evidence="6">10037</strain>
    </source>
</reference>
<reference evidence="6" key="1">
    <citation type="submission" date="2020-10" db="EMBL/GenBank/DDBJ databases">
        <authorList>
            <person name="Gilroy R."/>
        </authorList>
    </citation>
    <scope>NUCLEOTIDE SEQUENCE</scope>
    <source>
        <strain evidence="6">10037</strain>
    </source>
</reference>